<sequence length="264" mass="28784">MRSRPWRFGATDIGGTVVGAAGPEAGVWVIAETTELPTKFARIVVTDDQGRYLIPHLPAANYSVWVRGYGSVDSAKLTAKPGQLLNHTAAPAPNEAAAAHYYPAIYWYAMMKIPPAGDFGGKSDIPGKLTQTDWLKQMKNIGCIGCHQLGQEATRTIPPAFGKFASGAAAWIRRVQSGQSGEQTTHQLAGNFGGVPFKYLGDWTDRVAKGELPKSKPPRPQGVERNIVITSWEWSTPDKYLHDLISSDRRNPQFARRSAPIVNS</sequence>
<dbReference type="InterPro" id="IPR013784">
    <property type="entry name" value="Carb-bd-like_fold"/>
</dbReference>
<organism evidence="1 2">
    <name type="scientific">Bradyrhizobium erythrophlei</name>
    <dbReference type="NCBI Taxonomy" id="1437360"/>
    <lineage>
        <taxon>Bacteria</taxon>
        <taxon>Pseudomonadati</taxon>
        <taxon>Pseudomonadota</taxon>
        <taxon>Alphaproteobacteria</taxon>
        <taxon>Hyphomicrobiales</taxon>
        <taxon>Nitrobacteraceae</taxon>
        <taxon>Bradyrhizobium</taxon>
    </lineage>
</organism>
<dbReference type="AlphaFoldDB" id="A0A1M5H4D5"/>
<proteinExistence type="predicted"/>
<dbReference type="RefSeq" id="WP_079599723.1">
    <property type="nucleotide sequence ID" value="NZ_LT670817.1"/>
</dbReference>
<dbReference type="OrthoDB" id="7578032at2"/>
<reference evidence="1 2" key="1">
    <citation type="submission" date="2016-11" db="EMBL/GenBank/DDBJ databases">
        <authorList>
            <person name="Jaros S."/>
            <person name="Januszkiewicz K."/>
            <person name="Wedrychowicz H."/>
        </authorList>
    </citation>
    <scope>NUCLEOTIDE SEQUENCE [LARGE SCALE GENOMIC DNA]</scope>
    <source>
        <strain evidence="1 2">GAS138</strain>
    </source>
</reference>
<evidence type="ECO:0000313" key="1">
    <source>
        <dbReference type="EMBL" id="SHG10867.1"/>
    </source>
</evidence>
<dbReference type="SUPFAM" id="SSF49452">
    <property type="entry name" value="Starch-binding domain-like"/>
    <property type="match status" value="1"/>
</dbReference>
<gene>
    <name evidence="1" type="ORF">SAMN05443248_0315</name>
</gene>
<accession>A0A1M5H4D5</accession>
<dbReference type="GO" id="GO:0030246">
    <property type="term" value="F:carbohydrate binding"/>
    <property type="evidence" value="ECO:0007669"/>
    <property type="project" value="InterPro"/>
</dbReference>
<dbReference type="Proteomes" id="UP000189796">
    <property type="component" value="Chromosome I"/>
</dbReference>
<evidence type="ECO:0008006" key="3">
    <source>
        <dbReference type="Google" id="ProtNLM"/>
    </source>
</evidence>
<protein>
    <recommendedName>
        <fullName evidence="3">Carboxypeptidase regulatory-like domain-containing protein</fullName>
    </recommendedName>
</protein>
<evidence type="ECO:0000313" key="2">
    <source>
        <dbReference type="Proteomes" id="UP000189796"/>
    </source>
</evidence>
<name>A0A1M5H4D5_9BRAD</name>
<dbReference type="EMBL" id="LT670817">
    <property type="protein sequence ID" value="SHG10867.1"/>
    <property type="molecule type" value="Genomic_DNA"/>
</dbReference>